<keyword evidence="2" id="KW-1185">Reference proteome</keyword>
<name>A0ACB8A3I5_9AGAM</name>
<evidence type="ECO:0000313" key="1">
    <source>
        <dbReference type="EMBL" id="KAH7907895.1"/>
    </source>
</evidence>
<accession>A0ACB8A3I5</accession>
<sequence length="561" mass="61536">MNTVQSNENNPRDIDKALCGLCQRQFSRYTCPTCNAAYCSLTCFRSECHAECSESFYRKEIESEDGTKNRAQERMHMMELLKRLEEQDGDDIFEDGDDEDDKGQDITGLSRRLADIDIATAPSDTLLSLLNPQQREKFFGALKDPESELAQQLLASASTGVGAELEDIDAGSGDELGTDELRSVSAGVDTNASVNASNEIEVEMNGWEAWWEASSSIPIDTDSGELGLSTSTSADTHSRSLIGSNAPSGERRSRRYGSRPKLMQNVPMLPSDKSSLIYNICAVLIAYAYTTRHLVVSPLAGADERLRNYHPASNPAYHSPFPVSDYRSPSFEQSGNSNELRSTSSTEVKARQLITQLVPFITDRRSTLVYTSIEEVITGVWSRCAPGSIDAKLMSQLLRDVATILEPPRVTILEPHSSTTVIPQDYASPSTSMLAISDIAHLFEASPHSARFTPPPQPSAPTPTPVKPRSHPTVLKLAFYAAHLRALPVSFMRALATEVRVRGDVIESEAEKSVQVVEGGPQMKSQSLPLLSPVNYDVVDAILDSSAGRRQKEKPHIEELP</sequence>
<comment type="caution">
    <text evidence="1">The sequence shown here is derived from an EMBL/GenBank/DDBJ whole genome shotgun (WGS) entry which is preliminary data.</text>
</comment>
<evidence type="ECO:0000313" key="2">
    <source>
        <dbReference type="Proteomes" id="UP000790377"/>
    </source>
</evidence>
<reference evidence="1" key="1">
    <citation type="journal article" date="2021" name="New Phytol.">
        <title>Evolutionary innovations through gain and loss of genes in the ectomycorrhizal Boletales.</title>
        <authorList>
            <person name="Wu G."/>
            <person name="Miyauchi S."/>
            <person name="Morin E."/>
            <person name="Kuo A."/>
            <person name="Drula E."/>
            <person name="Varga T."/>
            <person name="Kohler A."/>
            <person name="Feng B."/>
            <person name="Cao Y."/>
            <person name="Lipzen A."/>
            <person name="Daum C."/>
            <person name="Hundley H."/>
            <person name="Pangilinan J."/>
            <person name="Johnson J."/>
            <person name="Barry K."/>
            <person name="LaButti K."/>
            <person name="Ng V."/>
            <person name="Ahrendt S."/>
            <person name="Min B."/>
            <person name="Choi I.G."/>
            <person name="Park H."/>
            <person name="Plett J.M."/>
            <person name="Magnuson J."/>
            <person name="Spatafora J.W."/>
            <person name="Nagy L.G."/>
            <person name="Henrissat B."/>
            <person name="Grigoriev I.V."/>
            <person name="Yang Z.L."/>
            <person name="Xu J."/>
            <person name="Martin F.M."/>
        </authorList>
    </citation>
    <scope>NUCLEOTIDE SEQUENCE</scope>
    <source>
        <strain evidence="1">ATCC 28755</strain>
    </source>
</reference>
<dbReference type="Proteomes" id="UP000790377">
    <property type="component" value="Unassembled WGS sequence"/>
</dbReference>
<dbReference type="EMBL" id="MU267861">
    <property type="protein sequence ID" value="KAH7907895.1"/>
    <property type="molecule type" value="Genomic_DNA"/>
</dbReference>
<proteinExistence type="predicted"/>
<gene>
    <name evidence="1" type="ORF">BJ138DRAFT_1069686</name>
</gene>
<organism evidence="1 2">
    <name type="scientific">Hygrophoropsis aurantiaca</name>
    <dbReference type="NCBI Taxonomy" id="72124"/>
    <lineage>
        <taxon>Eukaryota</taxon>
        <taxon>Fungi</taxon>
        <taxon>Dikarya</taxon>
        <taxon>Basidiomycota</taxon>
        <taxon>Agaricomycotina</taxon>
        <taxon>Agaricomycetes</taxon>
        <taxon>Agaricomycetidae</taxon>
        <taxon>Boletales</taxon>
        <taxon>Coniophorineae</taxon>
        <taxon>Hygrophoropsidaceae</taxon>
        <taxon>Hygrophoropsis</taxon>
    </lineage>
</organism>
<protein>
    <submittedName>
        <fullName evidence="1">Uncharacterized protein</fullName>
    </submittedName>
</protein>